<sequence>MGTEVSERRYLVENIEEEIEEWCSLEYEHICQVIGPERVIFANIIESDIPDVRKKYNAKFLTASIGQLRDDFAWDKAVLLDMDAEETLSPEDAERFQLCVFGGILGNVPSDDRTAEVRKHDLKHSRNLGFEQMTTNTAVLVTKIILEDRIPLSDIPFVDDPEIPVDDRGCETVCLPFRYVAKSYYTKNSADRETPVLPEGMLEYLRASGGFSLE</sequence>
<evidence type="ECO:0000313" key="2">
    <source>
        <dbReference type="Proteomes" id="UP000028837"/>
    </source>
</evidence>
<reference evidence="1 2" key="1">
    <citation type="submission" date="2014-02" db="EMBL/GenBank/DDBJ databases">
        <authorList>
            <person name="Sibley D."/>
            <person name="Venepally P."/>
            <person name="Karamycheva S."/>
            <person name="Hadjithomas M."/>
            <person name="Khan A."/>
            <person name="Brunk B."/>
            <person name="Roos D."/>
            <person name="Caler E."/>
            <person name="Lorenzi H."/>
        </authorList>
    </citation>
    <scope>NUCLEOTIDE SEQUENCE [LARGE SCALE GENOMIC DNA]</scope>
    <source>
        <strain evidence="1 2">GAB2-2007-GAL-DOM2</strain>
    </source>
</reference>
<accession>A0A086JFW4</accession>
<proteinExistence type="predicted"/>
<protein>
    <submittedName>
        <fullName evidence="1">Putative SAM-dependent RNA methyltransferase</fullName>
    </submittedName>
</protein>
<dbReference type="Pfam" id="PF04252">
    <property type="entry name" value="SFM1-like"/>
    <property type="match status" value="1"/>
</dbReference>
<dbReference type="Proteomes" id="UP000028837">
    <property type="component" value="Unassembled WGS sequence"/>
</dbReference>
<evidence type="ECO:0000313" key="1">
    <source>
        <dbReference type="EMBL" id="KFG31032.1"/>
    </source>
</evidence>
<dbReference type="PANTHER" id="PTHR35517:SF1">
    <property type="entry name" value="PROTEIN ARGININE N-METHYLTRANSFERASE SFM1"/>
    <property type="match status" value="1"/>
</dbReference>
<name>A0A086JFW4_TOXGO</name>
<organism evidence="1 2">
    <name type="scientific">Toxoplasma gondii GAB2-2007-GAL-DOM2</name>
    <dbReference type="NCBI Taxonomy" id="1130820"/>
    <lineage>
        <taxon>Eukaryota</taxon>
        <taxon>Sar</taxon>
        <taxon>Alveolata</taxon>
        <taxon>Apicomplexa</taxon>
        <taxon>Conoidasida</taxon>
        <taxon>Coccidia</taxon>
        <taxon>Eucoccidiorida</taxon>
        <taxon>Eimeriorina</taxon>
        <taxon>Sarcocystidae</taxon>
        <taxon>Toxoplasma</taxon>
    </lineage>
</organism>
<dbReference type="CDD" id="cd18090">
    <property type="entry name" value="Arginine_MT_Sfm1"/>
    <property type="match status" value="1"/>
</dbReference>
<keyword evidence="1" id="KW-0808">Transferase</keyword>
<comment type="caution">
    <text evidence="1">The sequence shown here is derived from an EMBL/GenBank/DDBJ whole genome shotgun (WGS) entry which is preliminary data.</text>
</comment>
<dbReference type="EMBL" id="AHZU02001569">
    <property type="protein sequence ID" value="KFG31032.1"/>
    <property type="molecule type" value="Genomic_DNA"/>
</dbReference>
<dbReference type="AlphaFoldDB" id="A0A086JFW4"/>
<dbReference type="OrthoDB" id="373498at2759"/>
<dbReference type="GO" id="GO:0035241">
    <property type="term" value="F:protein-arginine omega-N monomethyltransferase activity"/>
    <property type="evidence" value="ECO:0007669"/>
    <property type="project" value="TreeGrafter"/>
</dbReference>
<dbReference type="PANTHER" id="PTHR35517">
    <property type="entry name" value="PROTEIN ARGININE N-METHYLTRANSFERASE SFM1"/>
    <property type="match status" value="1"/>
</dbReference>
<gene>
    <name evidence="1" type="ORF">TGDOM2_318490</name>
</gene>
<dbReference type="GO" id="GO:0032259">
    <property type="term" value="P:methylation"/>
    <property type="evidence" value="ECO:0007669"/>
    <property type="project" value="UniProtKB-KW"/>
</dbReference>
<dbReference type="InterPro" id="IPR007364">
    <property type="entry name" value="SFM1-like"/>
</dbReference>
<keyword evidence="1" id="KW-0489">Methyltransferase</keyword>
<dbReference type="SMR" id="A0A086JFW4"/>
<dbReference type="VEuPathDB" id="ToxoDB:TGDOM2_318490"/>